<evidence type="ECO:0000313" key="2">
    <source>
        <dbReference type="Proteomes" id="UP001364695"/>
    </source>
</evidence>
<organism evidence="1 2">
    <name type="scientific">Amphibiibacter pelophylacis</name>
    <dbReference type="NCBI Taxonomy" id="1799477"/>
    <lineage>
        <taxon>Bacteria</taxon>
        <taxon>Pseudomonadati</taxon>
        <taxon>Pseudomonadota</taxon>
        <taxon>Betaproteobacteria</taxon>
        <taxon>Burkholderiales</taxon>
        <taxon>Sphaerotilaceae</taxon>
        <taxon>Amphibiibacter</taxon>
    </lineage>
</organism>
<name>A0ACC6P5U2_9BURK</name>
<proteinExistence type="predicted"/>
<comment type="caution">
    <text evidence="1">The sequence shown here is derived from an EMBL/GenBank/DDBJ whole genome shotgun (WGS) entry which is preliminary data.</text>
</comment>
<accession>A0ACC6P5U2</accession>
<dbReference type="EMBL" id="JAWDIE010000035">
    <property type="protein sequence ID" value="MEJ7139567.1"/>
    <property type="molecule type" value="Genomic_DNA"/>
</dbReference>
<gene>
    <name evidence="1" type="ORF">RV045_14165</name>
</gene>
<reference evidence="1" key="1">
    <citation type="submission" date="2023-10" db="EMBL/GenBank/DDBJ databases">
        <title>Amphibacter perezi, gen. nov., sp. nov. a novel taxa of the family Comamonadaceae, class Betaproteobacteria isolated from the skin microbiota of Pelophylax perezi from different populations.</title>
        <authorList>
            <person name="Costa S."/>
            <person name="Proenca D.N."/>
            <person name="Lopes I."/>
            <person name="Morais P.V."/>
        </authorList>
    </citation>
    <scope>NUCLEOTIDE SEQUENCE</scope>
    <source>
        <strain evidence="1">SL12-8</strain>
    </source>
</reference>
<dbReference type="Proteomes" id="UP001364695">
    <property type="component" value="Unassembled WGS sequence"/>
</dbReference>
<evidence type="ECO:0000313" key="1">
    <source>
        <dbReference type="EMBL" id="MEJ7139567.1"/>
    </source>
</evidence>
<sequence length="379" mass="42647">MTVIPTPAAAPERPLPPRPHEHELALHYPLGDLQPAPGEACAVADGVLWVRMTLPFALNHINLWLVRDRVRRPDGGWLDGWAIVDCGTDMPATRDAWEAVFAQHLQGLPVVRVIVTHMHPDHMGLAHWLVQRWAREGDDLLVHMSLSDWVSARNSVSSSNGLSGSGAAEFFRSQGLSDPVLLDRIRARGTFYSDMVPAVPDRYRRLVHGQTLPLANGHWRCIAGYGHAPEHIALFEPQRRILLAGDMVLPRISTNVSVFMHEPEGNPLALFLRSLDDMADLPDDTLVLPAHGRPFTGLHTRREQLQEHHRQRLAETLAFCRDAPRSAAELMPVLFRRDLDMHQTTFAMGETLAHLHLLWHDGQLQRRRDAQGVWRFSAA</sequence>
<keyword evidence="2" id="KW-1185">Reference proteome</keyword>
<protein>
    <submittedName>
        <fullName evidence="1">MBL fold metallo-hydrolase</fullName>
    </submittedName>
</protein>